<gene>
    <name evidence="1" type="ORF">PR048_023071</name>
</gene>
<name>A0ABQ9GT10_9NEOP</name>
<dbReference type="Proteomes" id="UP001159363">
    <property type="component" value="Chromosome 8"/>
</dbReference>
<evidence type="ECO:0000313" key="2">
    <source>
        <dbReference type="Proteomes" id="UP001159363"/>
    </source>
</evidence>
<keyword evidence="2" id="KW-1185">Reference proteome</keyword>
<organism evidence="1 2">
    <name type="scientific">Dryococelus australis</name>
    <dbReference type="NCBI Taxonomy" id="614101"/>
    <lineage>
        <taxon>Eukaryota</taxon>
        <taxon>Metazoa</taxon>
        <taxon>Ecdysozoa</taxon>
        <taxon>Arthropoda</taxon>
        <taxon>Hexapoda</taxon>
        <taxon>Insecta</taxon>
        <taxon>Pterygota</taxon>
        <taxon>Neoptera</taxon>
        <taxon>Polyneoptera</taxon>
        <taxon>Phasmatodea</taxon>
        <taxon>Verophasmatodea</taxon>
        <taxon>Anareolatae</taxon>
        <taxon>Phasmatidae</taxon>
        <taxon>Eurycanthinae</taxon>
        <taxon>Dryococelus</taxon>
    </lineage>
</organism>
<sequence length="193" mass="21327">MEQHRNVRMGGMGDSQVNLQIDWIFHRKLNLVHLSGRRILTCGESRYSIVSCLGNDRTNSAFTVSIDVISFGSSARLVSLRYCKNTSPESKPRLFHCKIRRSSGPVGRVLTSHHGDLGSIPGESTSGFPHVGIVLDDVTCQRVFSGYSRFPCPCIPAPLHPRVSFHVMSGDDGHLRVPAIKPGTRRVLPRPGR</sequence>
<dbReference type="EMBL" id="JARBHB010000009">
    <property type="protein sequence ID" value="KAJ8875176.1"/>
    <property type="molecule type" value="Genomic_DNA"/>
</dbReference>
<reference evidence="1 2" key="1">
    <citation type="submission" date="2023-02" db="EMBL/GenBank/DDBJ databases">
        <title>LHISI_Scaffold_Assembly.</title>
        <authorList>
            <person name="Stuart O.P."/>
            <person name="Cleave R."/>
            <person name="Magrath M.J.L."/>
            <person name="Mikheyev A.S."/>
        </authorList>
    </citation>
    <scope>NUCLEOTIDE SEQUENCE [LARGE SCALE GENOMIC DNA]</scope>
    <source>
        <strain evidence="1">Daus_M_001</strain>
        <tissue evidence="1">Leg muscle</tissue>
    </source>
</reference>
<proteinExistence type="predicted"/>
<comment type="caution">
    <text evidence="1">The sequence shown here is derived from an EMBL/GenBank/DDBJ whole genome shotgun (WGS) entry which is preliminary data.</text>
</comment>
<protein>
    <submittedName>
        <fullName evidence="1">Uncharacterized protein</fullName>
    </submittedName>
</protein>
<accession>A0ABQ9GT10</accession>
<evidence type="ECO:0000313" key="1">
    <source>
        <dbReference type="EMBL" id="KAJ8875176.1"/>
    </source>
</evidence>
<feature type="non-terminal residue" evidence="1">
    <location>
        <position position="193"/>
    </location>
</feature>